<sequence>MKSRTGSTSGVDSPERSAATLKWDYSGIRLVSLGKEFKESKDILSSNAGTDENCQNELINNLVSSDTKMLQLIYGTVRELQTETRAESRRARMATKQLQATVRKVVKSCLEIEEKLNTMETITSVVEVEVEVLKEQVGTQRGQLTDIMWKLEDYENRQRRNNLRFLGIEEGVEGNDIRVFMIKLLRNAFPELTKWDLEAEIQRVHRFPLARRMGEHNSRLKHPRAILGFCGNYLLRQAIYEKAHPDAPRCTDNITFLTLLDYCHVTVERRWRLQQLIKPFQERGEGRLFCWLQCS</sequence>
<evidence type="ECO:0000313" key="2">
    <source>
        <dbReference type="Proteomes" id="UP001066276"/>
    </source>
</evidence>
<dbReference type="PANTHER" id="PTHR11505">
    <property type="entry name" value="L1 TRANSPOSABLE ELEMENT-RELATED"/>
    <property type="match status" value="1"/>
</dbReference>
<comment type="caution">
    <text evidence="1">The sequence shown here is derived from an EMBL/GenBank/DDBJ whole genome shotgun (WGS) entry which is preliminary data.</text>
</comment>
<organism evidence="1 2">
    <name type="scientific">Pleurodeles waltl</name>
    <name type="common">Iberian ribbed newt</name>
    <dbReference type="NCBI Taxonomy" id="8319"/>
    <lineage>
        <taxon>Eukaryota</taxon>
        <taxon>Metazoa</taxon>
        <taxon>Chordata</taxon>
        <taxon>Craniata</taxon>
        <taxon>Vertebrata</taxon>
        <taxon>Euteleostomi</taxon>
        <taxon>Amphibia</taxon>
        <taxon>Batrachia</taxon>
        <taxon>Caudata</taxon>
        <taxon>Salamandroidea</taxon>
        <taxon>Salamandridae</taxon>
        <taxon>Pleurodelinae</taxon>
        <taxon>Pleurodeles</taxon>
    </lineage>
</organism>
<dbReference type="Gene3D" id="3.30.70.1820">
    <property type="entry name" value="L1 transposable element, RRM domain"/>
    <property type="match status" value="1"/>
</dbReference>
<accession>A0AAV7SJP3</accession>
<dbReference type="AlphaFoldDB" id="A0AAV7SJP3"/>
<gene>
    <name evidence="1" type="ORF">NDU88_004731</name>
</gene>
<proteinExistence type="predicted"/>
<keyword evidence="2" id="KW-1185">Reference proteome</keyword>
<dbReference type="Proteomes" id="UP001066276">
    <property type="component" value="Chromosome 4_2"/>
</dbReference>
<evidence type="ECO:0000313" key="1">
    <source>
        <dbReference type="EMBL" id="KAJ1164286.1"/>
    </source>
</evidence>
<reference evidence="1" key="1">
    <citation type="journal article" date="2022" name="bioRxiv">
        <title>Sequencing and chromosome-scale assembly of the giantPleurodeles waltlgenome.</title>
        <authorList>
            <person name="Brown T."/>
            <person name="Elewa A."/>
            <person name="Iarovenko S."/>
            <person name="Subramanian E."/>
            <person name="Araus A.J."/>
            <person name="Petzold A."/>
            <person name="Susuki M."/>
            <person name="Suzuki K.-i.T."/>
            <person name="Hayashi T."/>
            <person name="Toyoda A."/>
            <person name="Oliveira C."/>
            <person name="Osipova E."/>
            <person name="Leigh N.D."/>
            <person name="Simon A."/>
            <person name="Yun M.H."/>
        </authorList>
    </citation>
    <scope>NUCLEOTIDE SEQUENCE</scope>
    <source>
        <strain evidence="1">20211129_DDA</strain>
        <tissue evidence="1">Liver</tissue>
    </source>
</reference>
<name>A0AAV7SJP3_PLEWA</name>
<dbReference type="EMBL" id="JANPWB010000008">
    <property type="protein sequence ID" value="KAJ1164286.1"/>
    <property type="molecule type" value="Genomic_DNA"/>
</dbReference>
<dbReference type="InterPro" id="IPR004244">
    <property type="entry name" value="Transposase_22"/>
</dbReference>
<protein>
    <submittedName>
        <fullName evidence="1">Uncharacterized protein</fullName>
    </submittedName>
</protein>